<evidence type="ECO:0000313" key="3">
    <source>
        <dbReference type="Proteomes" id="UP000292082"/>
    </source>
</evidence>
<keyword evidence="3" id="KW-1185">Reference proteome</keyword>
<protein>
    <submittedName>
        <fullName evidence="2">Uncharacterized protein</fullName>
    </submittedName>
</protein>
<feature type="region of interest" description="Disordered" evidence="1">
    <location>
        <begin position="47"/>
        <end position="80"/>
    </location>
</feature>
<dbReference type="EMBL" id="ML145134">
    <property type="protein sequence ID" value="TBU57697.1"/>
    <property type="molecule type" value="Genomic_DNA"/>
</dbReference>
<evidence type="ECO:0000256" key="1">
    <source>
        <dbReference type="SAM" id="MobiDB-lite"/>
    </source>
</evidence>
<accession>A0A4Q9PT95</accession>
<proteinExistence type="predicted"/>
<reference evidence="2 3" key="1">
    <citation type="submission" date="2019-01" db="EMBL/GenBank/DDBJ databases">
        <title>Draft genome sequences of three monokaryotic isolates of the white-rot basidiomycete fungus Dichomitus squalens.</title>
        <authorList>
            <consortium name="DOE Joint Genome Institute"/>
            <person name="Lopez S.C."/>
            <person name="Andreopoulos B."/>
            <person name="Pangilinan J."/>
            <person name="Lipzen A."/>
            <person name="Riley R."/>
            <person name="Ahrendt S."/>
            <person name="Ng V."/>
            <person name="Barry K."/>
            <person name="Daum C."/>
            <person name="Grigoriev I.V."/>
            <person name="Hilden K.S."/>
            <person name="Makela M.R."/>
            <person name="de Vries R.P."/>
        </authorList>
    </citation>
    <scope>NUCLEOTIDE SEQUENCE [LARGE SCALE GENOMIC DNA]</scope>
    <source>
        <strain evidence="2 3">CBS 464.89</strain>
    </source>
</reference>
<gene>
    <name evidence="2" type="ORF">BD310DRAFT_928842</name>
</gene>
<feature type="region of interest" description="Disordered" evidence="1">
    <location>
        <begin position="1"/>
        <end position="23"/>
    </location>
</feature>
<sequence length="92" mass="9581">MLPGPPPPPPPLPPGPPPEPLPDRAKMLGGCCCPCGEYECALLSDAPPPPPPLGNVTERSVGAPPERARSNGECERNDDEGLLIKFPIEPLG</sequence>
<feature type="compositionally biased region" description="Basic and acidic residues" evidence="1">
    <location>
        <begin position="66"/>
        <end position="75"/>
    </location>
</feature>
<dbReference type="Proteomes" id="UP000292082">
    <property type="component" value="Unassembled WGS sequence"/>
</dbReference>
<evidence type="ECO:0000313" key="2">
    <source>
        <dbReference type="EMBL" id="TBU57697.1"/>
    </source>
</evidence>
<name>A0A4Q9PT95_9APHY</name>
<feature type="compositionally biased region" description="Pro residues" evidence="1">
    <location>
        <begin position="1"/>
        <end position="20"/>
    </location>
</feature>
<dbReference type="AlphaFoldDB" id="A0A4Q9PT95"/>
<organism evidence="2 3">
    <name type="scientific">Dichomitus squalens</name>
    <dbReference type="NCBI Taxonomy" id="114155"/>
    <lineage>
        <taxon>Eukaryota</taxon>
        <taxon>Fungi</taxon>
        <taxon>Dikarya</taxon>
        <taxon>Basidiomycota</taxon>
        <taxon>Agaricomycotina</taxon>
        <taxon>Agaricomycetes</taxon>
        <taxon>Polyporales</taxon>
        <taxon>Polyporaceae</taxon>
        <taxon>Dichomitus</taxon>
    </lineage>
</organism>